<dbReference type="Gene3D" id="3.30.1330.60">
    <property type="entry name" value="OmpA-like domain"/>
    <property type="match status" value="1"/>
</dbReference>
<dbReference type="Proteomes" id="UP000295176">
    <property type="component" value="Unassembled WGS sequence"/>
</dbReference>
<dbReference type="AlphaFoldDB" id="A0A4R6SJ44"/>
<feature type="transmembrane region" description="Helical" evidence="2">
    <location>
        <begin position="20"/>
        <end position="40"/>
    </location>
</feature>
<proteinExistence type="predicted"/>
<evidence type="ECO:0000256" key="1">
    <source>
        <dbReference type="PROSITE-ProRule" id="PRU00473"/>
    </source>
</evidence>
<dbReference type="EMBL" id="SNXX01000002">
    <property type="protein sequence ID" value="TDQ04049.1"/>
    <property type="molecule type" value="Genomic_DNA"/>
</dbReference>
<gene>
    <name evidence="4" type="ORF">C7957_102144</name>
</gene>
<dbReference type="SUPFAM" id="SSF103088">
    <property type="entry name" value="OmpA-like"/>
    <property type="match status" value="1"/>
</dbReference>
<evidence type="ECO:0000259" key="3">
    <source>
        <dbReference type="PROSITE" id="PS51123"/>
    </source>
</evidence>
<dbReference type="PANTHER" id="PTHR30329:SF21">
    <property type="entry name" value="LIPOPROTEIN YIAD-RELATED"/>
    <property type="match status" value="1"/>
</dbReference>
<accession>A0A4R6SJ44</accession>
<dbReference type="InterPro" id="IPR050330">
    <property type="entry name" value="Bact_OuterMem_StrucFunc"/>
</dbReference>
<keyword evidence="2" id="KW-0812">Transmembrane</keyword>
<dbReference type="PANTHER" id="PTHR30329">
    <property type="entry name" value="STATOR ELEMENT OF FLAGELLAR MOTOR COMPLEX"/>
    <property type="match status" value="1"/>
</dbReference>
<protein>
    <submittedName>
        <fullName evidence="4">Chemotaxis protein MotB</fullName>
    </submittedName>
</protein>
<evidence type="ECO:0000256" key="2">
    <source>
        <dbReference type="SAM" id="Phobius"/>
    </source>
</evidence>
<feature type="domain" description="OmpA-like" evidence="3">
    <location>
        <begin position="81"/>
        <end position="214"/>
    </location>
</feature>
<dbReference type="GO" id="GO:0016020">
    <property type="term" value="C:membrane"/>
    <property type="evidence" value="ECO:0007669"/>
    <property type="project" value="UniProtKB-UniRule"/>
</dbReference>
<sequence>MNNFNPRKRNKEEVSYWLSYSDLMAALLIIFILILAYNILQFKVSQEELEAIQVQIKEIDQTNKVIDKLEKEFGEEIEINEDTGDIVVKSDILFDFDEYELKEKGKNFLEDFIPRYLDVMIGDKEIKDNLYRILVVGHTDAKGDYLYNLELSQLRALEVVNYIFSEEIKTSHKKEVEKYIEAIGRSETEVKKSDNGEILSDESRRVEFKFELRTLEKIKKALEGIPNP</sequence>
<organism evidence="4 5">
    <name type="scientific">Halanaerobium saccharolyticum</name>
    <dbReference type="NCBI Taxonomy" id="43595"/>
    <lineage>
        <taxon>Bacteria</taxon>
        <taxon>Bacillati</taxon>
        <taxon>Bacillota</taxon>
        <taxon>Clostridia</taxon>
        <taxon>Halanaerobiales</taxon>
        <taxon>Halanaerobiaceae</taxon>
        <taxon>Halanaerobium</taxon>
    </lineage>
</organism>
<evidence type="ECO:0000313" key="4">
    <source>
        <dbReference type="EMBL" id="TDQ04049.1"/>
    </source>
</evidence>
<keyword evidence="1 2" id="KW-0472">Membrane</keyword>
<dbReference type="InterPro" id="IPR006665">
    <property type="entry name" value="OmpA-like"/>
</dbReference>
<name>A0A4R6SJ44_9FIRM</name>
<dbReference type="Pfam" id="PF00691">
    <property type="entry name" value="OmpA"/>
    <property type="match status" value="1"/>
</dbReference>
<reference evidence="4 5" key="1">
    <citation type="submission" date="2019-03" db="EMBL/GenBank/DDBJ databases">
        <title>Subsurface microbial communities from deep shales in Ohio and West Virginia, USA.</title>
        <authorList>
            <person name="Wrighton K."/>
        </authorList>
    </citation>
    <scope>NUCLEOTIDE SEQUENCE [LARGE SCALE GENOMIC DNA]</scope>
    <source>
        <strain evidence="4 5">MSL 7</strain>
    </source>
</reference>
<dbReference type="InterPro" id="IPR036737">
    <property type="entry name" value="OmpA-like_sf"/>
</dbReference>
<evidence type="ECO:0000313" key="5">
    <source>
        <dbReference type="Proteomes" id="UP000295176"/>
    </source>
</evidence>
<dbReference type="PROSITE" id="PS51123">
    <property type="entry name" value="OMPA_2"/>
    <property type="match status" value="1"/>
</dbReference>
<comment type="caution">
    <text evidence="4">The sequence shown here is derived from an EMBL/GenBank/DDBJ whole genome shotgun (WGS) entry which is preliminary data.</text>
</comment>
<dbReference type="RefSeq" id="WP_133529644.1">
    <property type="nucleotide sequence ID" value="NZ_SNXX01000002.1"/>
</dbReference>
<keyword evidence="2" id="KW-1133">Transmembrane helix</keyword>
<dbReference type="CDD" id="cd07185">
    <property type="entry name" value="OmpA_C-like"/>
    <property type="match status" value="1"/>
</dbReference>